<name>A0A1I4MQ57_9FIRM</name>
<dbReference type="EMBL" id="FOTS01000036">
    <property type="protein sequence ID" value="SFM05165.1"/>
    <property type="molecule type" value="Genomic_DNA"/>
</dbReference>
<dbReference type="Gene3D" id="3.10.560.10">
    <property type="entry name" value="Outer membrane lipoprotein wza domain like"/>
    <property type="match status" value="1"/>
</dbReference>
<dbReference type="GO" id="GO:0009279">
    <property type="term" value="C:cell outer membrane"/>
    <property type="evidence" value="ECO:0007669"/>
    <property type="project" value="UniProtKB-SubCell"/>
</dbReference>
<evidence type="ECO:0000256" key="5">
    <source>
        <dbReference type="ARBA" id="ARBA00022597"/>
    </source>
</evidence>
<organism evidence="18 19">
    <name type="scientific">Pelosinus propionicus DSM 13327</name>
    <dbReference type="NCBI Taxonomy" id="1123291"/>
    <lineage>
        <taxon>Bacteria</taxon>
        <taxon>Bacillati</taxon>
        <taxon>Bacillota</taxon>
        <taxon>Negativicutes</taxon>
        <taxon>Selenomonadales</taxon>
        <taxon>Sporomusaceae</taxon>
        <taxon>Pelosinus</taxon>
    </lineage>
</organism>
<dbReference type="AlphaFoldDB" id="A0A1I4MQ57"/>
<evidence type="ECO:0000256" key="1">
    <source>
        <dbReference type="ARBA" id="ARBA00004571"/>
    </source>
</evidence>
<evidence type="ECO:0000256" key="9">
    <source>
        <dbReference type="ARBA" id="ARBA00023065"/>
    </source>
</evidence>
<dbReference type="InterPro" id="IPR003715">
    <property type="entry name" value="Poly_export_N"/>
</dbReference>
<feature type="domain" description="Polysaccharide export protein N-terminal" evidence="16">
    <location>
        <begin position="39"/>
        <end position="115"/>
    </location>
</feature>
<keyword evidence="8" id="KW-0625">Polysaccharide transport</keyword>
<keyword evidence="7 15" id="KW-0732">Signal</keyword>
<keyword evidence="13" id="KW-0998">Cell outer membrane</keyword>
<evidence type="ECO:0000256" key="12">
    <source>
        <dbReference type="ARBA" id="ARBA00023139"/>
    </source>
</evidence>
<dbReference type="PANTHER" id="PTHR33619:SF3">
    <property type="entry name" value="POLYSACCHARIDE EXPORT PROTEIN GFCE-RELATED"/>
    <property type="match status" value="1"/>
</dbReference>
<evidence type="ECO:0000256" key="4">
    <source>
        <dbReference type="ARBA" id="ARBA00022452"/>
    </source>
</evidence>
<dbReference type="GO" id="GO:0015288">
    <property type="term" value="F:porin activity"/>
    <property type="evidence" value="ECO:0007669"/>
    <property type="project" value="UniProtKB-KW"/>
</dbReference>
<dbReference type="Pfam" id="PF22461">
    <property type="entry name" value="SLBB_2"/>
    <property type="match status" value="1"/>
</dbReference>
<evidence type="ECO:0000256" key="13">
    <source>
        <dbReference type="ARBA" id="ARBA00023237"/>
    </source>
</evidence>
<keyword evidence="5" id="KW-0762">Sugar transport</keyword>
<keyword evidence="11" id="KW-0472">Membrane</keyword>
<dbReference type="STRING" id="1123291.SAMN04490355_103617"/>
<comment type="subcellular location">
    <subcellularLocation>
        <location evidence="1">Cell outer membrane</location>
        <topology evidence="1">Multi-pass membrane protein</topology>
    </subcellularLocation>
</comment>
<evidence type="ECO:0000256" key="8">
    <source>
        <dbReference type="ARBA" id="ARBA00023047"/>
    </source>
</evidence>
<proteinExistence type="inferred from homology"/>
<evidence type="ECO:0000256" key="3">
    <source>
        <dbReference type="ARBA" id="ARBA00022448"/>
    </source>
</evidence>
<dbReference type="PANTHER" id="PTHR33619">
    <property type="entry name" value="POLYSACCHARIDE EXPORT PROTEIN GFCE-RELATED"/>
    <property type="match status" value="1"/>
</dbReference>
<dbReference type="GO" id="GO:0015159">
    <property type="term" value="F:polysaccharide transmembrane transporter activity"/>
    <property type="evidence" value="ECO:0007669"/>
    <property type="project" value="InterPro"/>
</dbReference>
<keyword evidence="3" id="KW-0813">Transport</keyword>
<reference evidence="19" key="1">
    <citation type="submission" date="2016-10" db="EMBL/GenBank/DDBJ databases">
        <authorList>
            <person name="Varghese N."/>
            <person name="Submissions S."/>
        </authorList>
    </citation>
    <scope>NUCLEOTIDE SEQUENCE [LARGE SCALE GENOMIC DNA]</scope>
    <source>
        <strain evidence="19">DSM 13327</strain>
    </source>
</reference>
<dbReference type="Pfam" id="PF02563">
    <property type="entry name" value="Poly_export"/>
    <property type="match status" value="1"/>
</dbReference>
<gene>
    <name evidence="18" type="ORF">SAMN04490355_103617</name>
</gene>
<evidence type="ECO:0000313" key="19">
    <source>
        <dbReference type="Proteomes" id="UP000199520"/>
    </source>
</evidence>
<accession>A0A1I4MQ57</accession>
<keyword evidence="19" id="KW-1185">Reference proteome</keyword>
<evidence type="ECO:0000256" key="6">
    <source>
        <dbReference type="ARBA" id="ARBA00022692"/>
    </source>
</evidence>
<comment type="similarity">
    <text evidence="2">Belongs to the BexD/CtrA/VexA family.</text>
</comment>
<evidence type="ECO:0000256" key="7">
    <source>
        <dbReference type="ARBA" id="ARBA00022729"/>
    </source>
</evidence>
<dbReference type="Proteomes" id="UP000199520">
    <property type="component" value="Unassembled WGS sequence"/>
</dbReference>
<dbReference type="GO" id="GO:0006811">
    <property type="term" value="P:monoatomic ion transport"/>
    <property type="evidence" value="ECO:0007669"/>
    <property type="project" value="UniProtKB-KW"/>
</dbReference>
<dbReference type="Gene3D" id="3.30.1950.10">
    <property type="entry name" value="wza like domain"/>
    <property type="match status" value="1"/>
</dbReference>
<keyword evidence="6" id="KW-0812">Transmembrane</keyword>
<evidence type="ECO:0000256" key="2">
    <source>
        <dbReference type="ARBA" id="ARBA00009450"/>
    </source>
</evidence>
<evidence type="ECO:0000256" key="11">
    <source>
        <dbReference type="ARBA" id="ARBA00023136"/>
    </source>
</evidence>
<sequence>MCLRKIISCVLLVCLSTFVPISASNLTNAVPLEIGRSNVMEKYRLSKYDVINVVVIGMPENSAGFSDIMLGPDGYANLPYAGTVKLAGLTIPEATELLREKLGEYIKIPSMAVMIKQYGPRQVYVMGEVAKQGIYSLGSEYMNVFAAISSAGGITKRGRPKHIAVVRMVDGKVQMQEVNFDKFVKQQDAAQNVRLQDGDMVYIPKSNKIVFTEDIMPIFTGTYLLKNITD</sequence>
<evidence type="ECO:0000259" key="16">
    <source>
        <dbReference type="Pfam" id="PF02563"/>
    </source>
</evidence>
<evidence type="ECO:0000313" key="18">
    <source>
        <dbReference type="EMBL" id="SFM05165.1"/>
    </source>
</evidence>
<keyword evidence="12" id="KW-0564">Palmitate</keyword>
<evidence type="ECO:0000256" key="10">
    <source>
        <dbReference type="ARBA" id="ARBA00023114"/>
    </source>
</evidence>
<feature type="domain" description="SLBB" evidence="17">
    <location>
        <begin position="122"/>
        <end position="203"/>
    </location>
</feature>
<evidence type="ECO:0000256" key="15">
    <source>
        <dbReference type="SAM" id="SignalP"/>
    </source>
</evidence>
<feature type="chain" id="PRO_5011510294" evidence="15">
    <location>
        <begin position="24"/>
        <end position="230"/>
    </location>
</feature>
<keyword evidence="4" id="KW-1134">Transmembrane beta strand</keyword>
<feature type="signal peptide" evidence="15">
    <location>
        <begin position="1"/>
        <end position="23"/>
    </location>
</feature>
<keyword evidence="14" id="KW-0449">Lipoprotein</keyword>
<keyword evidence="9" id="KW-0406">Ion transport</keyword>
<dbReference type="GO" id="GO:0046930">
    <property type="term" value="C:pore complex"/>
    <property type="evidence" value="ECO:0007669"/>
    <property type="project" value="UniProtKB-KW"/>
</dbReference>
<dbReference type="InterPro" id="IPR054765">
    <property type="entry name" value="SLBB_dom"/>
</dbReference>
<evidence type="ECO:0000259" key="17">
    <source>
        <dbReference type="Pfam" id="PF22461"/>
    </source>
</evidence>
<keyword evidence="10" id="KW-0626">Porin</keyword>
<dbReference type="InterPro" id="IPR049712">
    <property type="entry name" value="Poly_export"/>
</dbReference>
<protein>
    <submittedName>
        <fullName evidence="18">Polysaccharide export outer membrane protein</fullName>
    </submittedName>
</protein>
<evidence type="ECO:0000256" key="14">
    <source>
        <dbReference type="ARBA" id="ARBA00023288"/>
    </source>
</evidence>